<protein>
    <submittedName>
        <fullName evidence="2">Uncharacterized protein</fullName>
    </submittedName>
</protein>
<comment type="caution">
    <text evidence="2">The sequence shown here is derived from an EMBL/GenBank/DDBJ whole genome shotgun (WGS) entry which is preliminary data.</text>
</comment>
<name>A0A3M7PUA7_BRAPC</name>
<dbReference type="AlphaFoldDB" id="A0A3M7PUA7"/>
<organism evidence="2 3">
    <name type="scientific">Brachionus plicatilis</name>
    <name type="common">Marine rotifer</name>
    <name type="synonym">Brachionus muelleri</name>
    <dbReference type="NCBI Taxonomy" id="10195"/>
    <lineage>
        <taxon>Eukaryota</taxon>
        <taxon>Metazoa</taxon>
        <taxon>Spiralia</taxon>
        <taxon>Gnathifera</taxon>
        <taxon>Rotifera</taxon>
        <taxon>Eurotatoria</taxon>
        <taxon>Monogononta</taxon>
        <taxon>Pseudotrocha</taxon>
        <taxon>Ploima</taxon>
        <taxon>Brachionidae</taxon>
        <taxon>Brachionus</taxon>
    </lineage>
</organism>
<evidence type="ECO:0000313" key="2">
    <source>
        <dbReference type="EMBL" id="RNA02660.1"/>
    </source>
</evidence>
<keyword evidence="1" id="KW-1133">Transmembrane helix</keyword>
<keyword evidence="1" id="KW-0472">Membrane</keyword>
<accession>A0A3M7PUA7</accession>
<evidence type="ECO:0000313" key="3">
    <source>
        <dbReference type="Proteomes" id="UP000276133"/>
    </source>
</evidence>
<keyword evidence="1" id="KW-0812">Transmembrane</keyword>
<evidence type="ECO:0000256" key="1">
    <source>
        <dbReference type="SAM" id="Phobius"/>
    </source>
</evidence>
<proteinExistence type="predicted"/>
<sequence length="67" mass="7832">MNRTCDPKGVNKGIWNFVSKNRNKNLLCSKIHNTKIGLPNNYKEFCELNFTSANSFFIIIFFLIFVQ</sequence>
<gene>
    <name evidence="2" type="ORF">BpHYR1_006596</name>
</gene>
<dbReference type="Proteomes" id="UP000276133">
    <property type="component" value="Unassembled WGS sequence"/>
</dbReference>
<feature type="transmembrane region" description="Helical" evidence="1">
    <location>
        <begin position="48"/>
        <end position="66"/>
    </location>
</feature>
<keyword evidence="3" id="KW-1185">Reference proteome</keyword>
<dbReference type="EMBL" id="REGN01008797">
    <property type="protein sequence ID" value="RNA02660.1"/>
    <property type="molecule type" value="Genomic_DNA"/>
</dbReference>
<reference evidence="2 3" key="1">
    <citation type="journal article" date="2018" name="Sci. Rep.">
        <title>Genomic signatures of local adaptation to the degree of environmental predictability in rotifers.</title>
        <authorList>
            <person name="Franch-Gras L."/>
            <person name="Hahn C."/>
            <person name="Garcia-Roger E.M."/>
            <person name="Carmona M.J."/>
            <person name="Serra M."/>
            <person name="Gomez A."/>
        </authorList>
    </citation>
    <scope>NUCLEOTIDE SEQUENCE [LARGE SCALE GENOMIC DNA]</scope>
    <source>
        <strain evidence="2">HYR1</strain>
    </source>
</reference>